<proteinExistence type="predicted"/>
<evidence type="ECO:0000256" key="1">
    <source>
        <dbReference type="SAM" id="Phobius"/>
    </source>
</evidence>
<evidence type="ECO:0000313" key="2">
    <source>
        <dbReference type="EMBL" id="KAK1920637.1"/>
    </source>
</evidence>
<dbReference type="EMBL" id="JAODAN010000015">
    <property type="protein sequence ID" value="KAK1920637.1"/>
    <property type="molecule type" value="Genomic_DNA"/>
</dbReference>
<sequence>MSLLPMDAGPSALLAVLQLGRPEKIRCADEAKNGRSKVRKAVRQKKLESKRNDFWYAIREAVERDVNFMTQSARWREIDKLERQRSDPGDDVPHSRPRRNVVIQRIRWYKDRVVERRTDIERICASGHHSPADAGSLRRLGWLDSDERPTRSHGRLDQIRVRTPVGHYQIHLICLGFCEFEIFVAGRRGHNGIRGIIRERDLSTFLRRVLYFTVLPMYPFVLAIYPVVLATLIVLPHCSHVSEGK</sequence>
<keyword evidence="1" id="KW-1133">Transmembrane helix</keyword>
<comment type="caution">
    <text evidence="2">The sequence shown here is derived from an EMBL/GenBank/DDBJ whole genome shotgun (WGS) entry which is preliminary data.</text>
</comment>
<protein>
    <submittedName>
        <fullName evidence="2">Uncharacterized protein</fullName>
    </submittedName>
</protein>
<keyword evidence="1" id="KW-0472">Membrane</keyword>
<keyword evidence="3" id="KW-1185">Reference proteome</keyword>
<feature type="transmembrane region" description="Helical" evidence="1">
    <location>
        <begin position="209"/>
        <end position="235"/>
    </location>
</feature>
<evidence type="ECO:0000313" key="3">
    <source>
        <dbReference type="Proteomes" id="UP001182556"/>
    </source>
</evidence>
<keyword evidence="1" id="KW-0812">Transmembrane</keyword>
<dbReference type="Proteomes" id="UP001182556">
    <property type="component" value="Unassembled WGS sequence"/>
</dbReference>
<accession>A0AAD9FPN4</accession>
<name>A0AAD9FPN4_PAPLA</name>
<organism evidence="2 3">
    <name type="scientific">Papiliotrema laurentii</name>
    <name type="common">Cryptococcus laurentii</name>
    <dbReference type="NCBI Taxonomy" id="5418"/>
    <lineage>
        <taxon>Eukaryota</taxon>
        <taxon>Fungi</taxon>
        <taxon>Dikarya</taxon>
        <taxon>Basidiomycota</taxon>
        <taxon>Agaricomycotina</taxon>
        <taxon>Tremellomycetes</taxon>
        <taxon>Tremellales</taxon>
        <taxon>Rhynchogastremaceae</taxon>
        <taxon>Papiliotrema</taxon>
    </lineage>
</organism>
<reference evidence="2" key="1">
    <citation type="submission" date="2023-02" db="EMBL/GenBank/DDBJ databases">
        <title>Identification and recombinant expression of a fungal hydrolase from Papiliotrema laurentii that hydrolyzes apple cutin and clears colloidal polyester polyurethane.</title>
        <authorList>
            <consortium name="DOE Joint Genome Institute"/>
            <person name="Roman V.A."/>
            <person name="Bojanowski C."/>
            <person name="Crable B.R."/>
            <person name="Wagner D.N."/>
            <person name="Hung C.S."/>
            <person name="Nadeau L.J."/>
            <person name="Schratz L."/>
            <person name="Haridas S."/>
            <person name="Pangilinan J."/>
            <person name="Lipzen A."/>
            <person name="Na H."/>
            <person name="Yan M."/>
            <person name="Ng V."/>
            <person name="Grigoriev I.V."/>
            <person name="Spatafora J.W."/>
            <person name="Barlow D."/>
            <person name="Biffinger J."/>
            <person name="Kelley-Loughnane N."/>
            <person name="Varaljay V.A."/>
            <person name="Crookes-Goodson W.J."/>
        </authorList>
    </citation>
    <scope>NUCLEOTIDE SEQUENCE</scope>
    <source>
        <strain evidence="2">5307AH</strain>
    </source>
</reference>
<dbReference type="AlphaFoldDB" id="A0AAD9FPN4"/>
<gene>
    <name evidence="2" type="ORF">DB88DRAFT_475757</name>
</gene>